<comment type="similarity">
    <text evidence="1 2">Belongs to the cytochrome P450 family.</text>
</comment>
<dbReference type="Gene3D" id="1.10.630.10">
    <property type="entry name" value="Cytochrome P450"/>
    <property type="match status" value="1"/>
</dbReference>
<evidence type="ECO:0000256" key="2">
    <source>
        <dbReference type="RuleBase" id="RU000461"/>
    </source>
</evidence>
<proteinExistence type="inferred from homology"/>
<gene>
    <name evidence="3" type="ORF">ACFPZN_21005</name>
</gene>
<keyword evidence="2" id="KW-0479">Metal-binding</keyword>
<dbReference type="SUPFAM" id="SSF48264">
    <property type="entry name" value="Cytochrome P450"/>
    <property type="match status" value="1"/>
</dbReference>
<protein>
    <submittedName>
        <fullName evidence="3">Cytochrome P450</fullName>
    </submittedName>
</protein>
<evidence type="ECO:0000313" key="4">
    <source>
        <dbReference type="Proteomes" id="UP001596074"/>
    </source>
</evidence>
<dbReference type="Proteomes" id="UP001596074">
    <property type="component" value="Unassembled WGS sequence"/>
</dbReference>
<keyword evidence="2" id="KW-0560">Oxidoreductase</keyword>
<dbReference type="InterPro" id="IPR017972">
    <property type="entry name" value="Cyt_P450_CS"/>
</dbReference>
<dbReference type="PROSITE" id="PS00086">
    <property type="entry name" value="CYTOCHROME_P450"/>
    <property type="match status" value="1"/>
</dbReference>
<reference evidence="4" key="1">
    <citation type="journal article" date="2019" name="Int. J. Syst. Evol. Microbiol.">
        <title>The Global Catalogue of Microorganisms (GCM) 10K type strain sequencing project: providing services to taxonomists for standard genome sequencing and annotation.</title>
        <authorList>
            <consortium name="The Broad Institute Genomics Platform"/>
            <consortium name="The Broad Institute Genome Sequencing Center for Infectious Disease"/>
            <person name="Wu L."/>
            <person name="Ma J."/>
        </authorList>
    </citation>
    <scope>NUCLEOTIDE SEQUENCE [LARGE SCALE GENOMIC DNA]</scope>
    <source>
        <strain evidence="4">KCTC 42087</strain>
    </source>
</reference>
<dbReference type="PANTHER" id="PTHR46696">
    <property type="entry name" value="P450, PUTATIVE (EUROFUNG)-RELATED"/>
    <property type="match status" value="1"/>
</dbReference>
<organism evidence="3 4">
    <name type="scientific">Actinomadura rugatobispora</name>
    <dbReference type="NCBI Taxonomy" id="1994"/>
    <lineage>
        <taxon>Bacteria</taxon>
        <taxon>Bacillati</taxon>
        <taxon>Actinomycetota</taxon>
        <taxon>Actinomycetes</taxon>
        <taxon>Streptosporangiales</taxon>
        <taxon>Thermomonosporaceae</taxon>
        <taxon>Actinomadura</taxon>
    </lineage>
</organism>
<evidence type="ECO:0000313" key="3">
    <source>
        <dbReference type="EMBL" id="MFC5748114.1"/>
    </source>
</evidence>
<dbReference type="PRINTS" id="PR00359">
    <property type="entry name" value="BP450"/>
</dbReference>
<dbReference type="Pfam" id="PF00067">
    <property type="entry name" value="p450"/>
    <property type="match status" value="1"/>
</dbReference>
<evidence type="ECO:0000256" key="1">
    <source>
        <dbReference type="ARBA" id="ARBA00010617"/>
    </source>
</evidence>
<dbReference type="RefSeq" id="WP_378283751.1">
    <property type="nucleotide sequence ID" value="NZ_JBHSON010000028.1"/>
</dbReference>
<name>A0ABW0ZXS4_9ACTN</name>
<dbReference type="InterPro" id="IPR001128">
    <property type="entry name" value="Cyt_P450"/>
</dbReference>
<dbReference type="InterPro" id="IPR036396">
    <property type="entry name" value="Cyt_P450_sf"/>
</dbReference>
<sequence length="402" mass="45033">MTVDSATELYYDPYRPDINADPYPVFRRLRDEAPLYYNAPHDFYAVSRFEDVERCFKDRETFSSAKGAVLEIIRSGLAMPPGVFIFEDPPLHTVHRGLVSRVFTRRRIAGIERQVRAYTERTLDPLVGRGRFDFVRDLGAEMPMRVIGMLLGIPEEAQERVRDFVDAGLQTEEGRPMETGDGFLSGDFFAEYVDWRAAHPSDDLMTELLTLEFEDETGTIRRLAREEILTFVNIIAGAGNETTTRLIGWAGKVLADHPEQRRRLAEDPALIPGAVEELLRFEPPAPHGARHVTRDVEIHGRVVPAGSAMLLLMGAANRDERRYPDPDTFDVHRPPGPHLTFGVGAHFCLGAALARLEGRVALEEVLKRFPEWEVDWSGARLASTSTVRGWDSLPVVVGGAAA</sequence>
<dbReference type="PRINTS" id="PR00385">
    <property type="entry name" value="P450"/>
</dbReference>
<accession>A0ABW0ZXS4</accession>
<dbReference type="PANTHER" id="PTHR46696:SF4">
    <property type="entry name" value="BIOTIN BIOSYNTHESIS CYTOCHROME P450"/>
    <property type="match status" value="1"/>
</dbReference>
<keyword evidence="2" id="KW-0503">Monooxygenase</keyword>
<dbReference type="InterPro" id="IPR002397">
    <property type="entry name" value="Cyt_P450_B"/>
</dbReference>
<keyword evidence="4" id="KW-1185">Reference proteome</keyword>
<dbReference type="CDD" id="cd11078">
    <property type="entry name" value="CYP130-like"/>
    <property type="match status" value="1"/>
</dbReference>
<dbReference type="EMBL" id="JBHSON010000028">
    <property type="protein sequence ID" value="MFC5748114.1"/>
    <property type="molecule type" value="Genomic_DNA"/>
</dbReference>
<keyword evidence="2" id="KW-0408">Iron</keyword>
<comment type="caution">
    <text evidence="3">The sequence shown here is derived from an EMBL/GenBank/DDBJ whole genome shotgun (WGS) entry which is preliminary data.</text>
</comment>
<keyword evidence="2" id="KW-0349">Heme</keyword>